<evidence type="ECO:0000256" key="1">
    <source>
        <dbReference type="ARBA" id="ARBA00004123"/>
    </source>
</evidence>
<dbReference type="GO" id="GO:0006357">
    <property type="term" value="P:regulation of transcription by RNA polymerase II"/>
    <property type="evidence" value="ECO:0007669"/>
    <property type="project" value="InterPro"/>
</dbReference>
<dbReference type="EMBL" id="MU853912">
    <property type="protein sequence ID" value="KAK3935678.1"/>
    <property type="molecule type" value="Genomic_DNA"/>
</dbReference>
<dbReference type="GO" id="GO:0070847">
    <property type="term" value="C:core mediator complex"/>
    <property type="evidence" value="ECO:0007669"/>
    <property type="project" value="TreeGrafter"/>
</dbReference>
<evidence type="ECO:0000256" key="2">
    <source>
        <dbReference type="ARBA" id="ARBA00005635"/>
    </source>
</evidence>
<evidence type="ECO:0000256" key="9">
    <source>
        <dbReference type="SAM" id="MobiDB-lite"/>
    </source>
</evidence>
<evidence type="ECO:0000313" key="11">
    <source>
        <dbReference type="Proteomes" id="UP001303473"/>
    </source>
</evidence>
<evidence type="ECO:0000256" key="5">
    <source>
        <dbReference type="ARBA" id="ARBA00023163"/>
    </source>
</evidence>
<dbReference type="Proteomes" id="UP001303473">
    <property type="component" value="Unassembled WGS sequence"/>
</dbReference>
<comment type="subcellular location">
    <subcellularLocation>
        <location evidence="1 8">Nucleus</location>
    </subcellularLocation>
</comment>
<keyword evidence="5 8" id="KW-0804">Transcription</keyword>
<dbReference type="Gene3D" id="6.10.250.2620">
    <property type="match status" value="1"/>
</dbReference>
<organism evidence="10 11">
    <name type="scientific">Diplogelasinospora grovesii</name>
    <dbReference type="NCBI Taxonomy" id="303347"/>
    <lineage>
        <taxon>Eukaryota</taxon>
        <taxon>Fungi</taxon>
        <taxon>Dikarya</taxon>
        <taxon>Ascomycota</taxon>
        <taxon>Pezizomycotina</taxon>
        <taxon>Sordariomycetes</taxon>
        <taxon>Sordariomycetidae</taxon>
        <taxon>Sordariales</taxon>
        <taxon>Diplogelasinosporaceae</taxon>
        <taxon>Diplogelasinospora</taxon>
    </lineage>
</organism>
<dbReference type="PANTHER" id="PTHR13114">
    <property type="entry name" value="MEDIATOR OF RNA POLYMERASE II TRANSCRIPTION SUBUNIT 17"/>
    <property type="match status" value="1"/>
</dbReference>
<dbReference type="GO" id="GO:0003712">
    <property type="term" value="F:transcription coregulator activity"/>
    <property type="evidence" value="ECO:0007669"/>
    <property type="project" value="InterPro"/>
</dbReference>
<name>A0AAN6N0M9_9PEZI</name>
<comment type="function">
    <text evidence="8">Component of the Mediator complex, a coactivator involved in the regulated transcription of nearly all RNA polymerase II-dependent genes. Mediator functions as a bridge to convey information from gene-specific regulatory proteins to the basal RNA polymerase II transcription machinery. Mediator is recruited to promoters by direct interactions with regulatory proteins and serves as a scaffold for the assembly of a functional preinitiation complex with RNA polymerase II and the general transcription factors.</text>
</comment>
<evidence type="ECO:0000313" key="10">
    <source>
        <dbReference type="EMBL" id="KAK3935678.1"/>
    </source>
</evidence>
<evidence type="ECO:0000256" key="8">
    <source>
        <dbReference type="RuleBase" id="RU364140"/>
    </source>
</evidence>
<evidence type="ECO:0000256" key="3">
    <source>
        <dbReference type="ARBA" id="ARBA00019610"/>
    </source>
</evidence>
<protein>
    <recommendedName>
        <fullName evidence="3 8">Mediator of RNA polymerase II transcription subunit 17</fullName>
    </recommendedName>
    <alternativeName>
        <fullName evidence="7 8">Mediator complex subunit 17</fullName>
    </alternativeName>
</protein>
<dbReference type="Pfam" id="PF10156">
    <property type="entry name" value="Med17"/>
    <property type="match status" value="1"/>
</dbReference>
<comment type="caution">
    <text evidence="10">The sequence shown here is derived from an EMBL/GenBank/DDBJ whole genome shotgun (WGS) entry which is preliminary data.</text>
</comment>
<keyword evidence="8" id="KW-0010">Activator</keyword>
<feature type="compositionally biased region" description="Acidic residues" evidence="9">
    <location>
        <begin position="49"/>
        <end position="60"/>
    </location>
</feature>
<evidence type="ECO:0000256" key="6">
    <source>
        <dbReference type="ARBA" id="ARBA00023242"/>
    </source>
</evidence>
<keyword evidence="4 8" id="KW-0805">Transcription regulation</keyword>
<accession>A0AAN6N0M9</accession>
<comment type="similarity">
    <text evidence="2 8">Belongs to the Mediator complex subunit 17 family.</text>
</comment>
<dbReference type="InterPro" id="IPR019313">
    <property type="entry name" value="Mediator_Med17"/>
</dbReference>
<feature type="region of interest" description="Disordered" evidence="9">
    <location>
        <begin position="43"/>
        <end position="63"/>
    </location>
</feature>
<comment type="subunit">
    <text evidence="8">Component of the Mediator complex.</text>
</comment>
<dbReference type="GO" id="GO:0016592">
    <property type="term" value="C:mediator complex"/>
    <property type="evidence" value="ECO:0007669"/>
    <property type="project" value="InterPro"/>
</dbReference>
<evidence type="ECO:0000256" key="4">
    <source>
        <dbReference type="ARBA" id="ARBA00023015"/>
    </source>
</evidence>
<dbReference type="AlphaFoldDB" id="A0AAN6N0M9"/>
<gene>
    <name evidence="8" type="primary">MED17</name>
    <name evidence="10" type="ORF">QBC46DRAFT_271179</name>
</gene>
<sequence>MPPRPPPPRRPKKIAEFIQRINAEPGGFRALNQAELRKEIAAKAQQDEAKDEIEMEDAPEAEGGVKPKDILAARDELLRNIHSAHQSSMLTLDFISLLISKENPAQATSTLSQGLRSMVGIGTLGSTKLVAPTHLSKSRVPENKMMAIGKRLVDLHRAADTALSTAEKMRQEISLETKYWAEVLAVSEDGWATFRLPNERHTMGVRFGFSSAAPEFKAHGVAPMRRAADGTVRLEFGAMGGASKRVRVTISHQDKVVGQSYLPPPLPEDAPLHSRVVEASNSIFAQELWHELNREGRTLLARNVLLERSAVVCPLGASRTISFRLVTLGQSDAADPGVSGPEDEYAETINTALWLLLANAHRQSAARRSEPLPRGANRGPPQPYPILLPILSYLQHEKTLEQCTRSLAALASVLRSAGVDSSYTVTELPLAAYAATVSDSVLAALLNPPPVQFDLTITPESRLRILTRTTPQLGMTFWVYPLPPIQDGEQNPLAILFPPVAGDPFYDNTTDLFWYLYDAVPRALAFHYLKAAVQQSDPSVTADSQDPPTWVLHANGRSLVDYDTEEYGIEFGFELDEERGDPELYALAHLREGGEDATKAWTWPLNVGKGEEKSGDLGEIVKQVLSCGPES</sequence>
<keyword evidence="11" id="KW-1185">Reference proteome</keyword>
<evidence type="ECO:0000256" key="7">
    <source>
        <dbReference type="ARBA" id="ARBA00032014"/>
    </source>
</evidence>
<dbReference type="PANTHER" id="PTHR13114:SF7">
    <property type="entry name" value="MEDIATOR OF RNA POLYMERASE II TRANSCRIPTION SUBUNIT 17"/>
    <property type="match status" value="1"/>
</dbReference>
<reference evidence="11" key="1">
    <citation type="journal article" date="2023" name="Mol. Phylogenet. Evol.">
        <title>Genome-scale phylogeny and comparative genomics of the fungal order Sordariales.</title>
        <authorList>
            <person name="Hensen N."/>
            <person name="Bonometti L."/>
            <person name="Westerberg I."/>
            <person name="Brannstrom I.O."/>
            <person name="Guillou S."/>
            <person name="Cros-Aarteil S."/>
            <person name="Calhoun S."/>
            <person name="Haridas S."/>
            <person name="Kuo A."/>
            <person name="Mondo S."/>
            <person name="Pangilinan J."/>
            <person name="Riley R."/>
            <person name="LaButti K."/>
            <person name="Andreopoulos B."/>
            <person name="Lipzen A."/>
            <person name="Chen C."/>
            <person name="Yan M."/>
            <person name="Daum C."/>
            <person name="Ng V."/>
            <person name="Clum A."/>
            <person name="Steindorff A."/>
            <person name="Ohm R.A."/>
            <person name="Martin F."/>
            <person name="Silar P."/>
            <person name="Natvig D.O."/>
            <person name="Lalanne C."/>
            <person name="Gautier V."/>
            <person name="Ament-Velasquez S.L."/>
            <person name="Kruys A."/>
            <person name="Hutchinson M.I."/>
            <person name="Powell A.J."/>
            <person name="Barry K."/>
            <person name="Miller A.N."/>
            <person name="Grigoriev I.V."/>
            <person name="Debuchy R."/>
            <person name="Gladieux P."/>
            <person name="Hiltunen Thoren M."/>
            <person name="Johannesson H."/>
        </authorList>
    </citation>
    <scope>NUCLEOTIDE SEQUENCE [LARGE SCALE GENOMIC DNA]</scope>
    <source>
        <strain evidence="11">CBS 340.73</strain>
    </source>
</reference>
<keyword evidence="6 8" id="KW-0539">Nucleus</keyword>
<proteinExistence type="inferred from homology"/>